<name>A0AAV2FWD1_9ROSI</name>
<keyword evidence="1" id="KW-0732">Signal</keyword>
<dbReference type="Proteomes" id="UP001497516">
    <property type="component" value="Chromosome 7"/>
</dbReference>
<keyword evidence="3" id="KW-1185">Reference proteome</keyword>
<evidence type="ECO:0000313" key="3">
    <source>
        <dbReference type="Proteomes" id="UP001497516"/>
    </source>
</evidence>
<evidence type="ECO:0000256" key="1">
    <source>
        <dbReference type="SAM" id="SignalP"/>
    </source>
</evidence>
<reference evidence="2 3" key="1">
    <citation type="submission" date="2024-04" db="EMBL/GenBank/DDBJ databases">
        <authorList>
            <person name="Fracassetti M."/>
        </authorList>
    </citation>
    <scope>NUCLEOTIDE SEQUENCE [LARGE SCALE GENOMIC DNA]</scope>
</reference>
<proteinExistence type="predicted"/>
<feature type="signal peptide" evidence="1">
    <location>
        <begin position="1"/>
        <end position="22"/>
    </location>
</feature>
<feature type="chain" id="PRO_5043999246" description="Secreted protein" evidence="1">
    <location>
        <begin position="23"/>
        <end position="83"/>
    </location>
</feature>
<evidence type="ECO:0000313" key="2">
    <source>
        <dbReference type="EMBL" id="CAL1401968.1"/>
    </source>
</evidence>
<accession>A0AAV2FWD1</accession>
<protein>
    <recommendedName>
        <fullName evidence="4">Secreted protein</fullName>
    </recommendedName>
</protein>
<evidence type="ECO:0008006" key="4">
    <source>
        <dbReference type="Google" id="ProtNLM"/>
    </source>
</evidence>
<dbReference type="EMBL" id="OZ034820">
    <property type="protein sequence ID" value="CAL1401968.1"/>
    <property type="molecule type" value="Genomic_DNA"/>
</dbReference>
<sequence>MLILSLLSWHVILMGRLQKRMCATEAPFSQSSALTLDSGTPATPFNGESLFFMHELVCSVKCTGLVIFHWHSLIPNIITYDSK</sequence>
<organism evidence="2 3">
    <name type="scientific">Linum trigynum</name>
    <dbReference type="NCBI Taxonomy" id="586398"/>
    <lineage>
        <taxon>Eukaryota</taxon>
        <taxon>Viridiplantae</taxon>
        <taxon>Streptophyta</taxon>
        <taxon>Embryophyta</taxon>
        <taxon>Tracheophyta</taxon>
        <taxon>Spermatophyta</taxon>
        <taxon>Magnoliopsida</taxon>
        <taxon>eudicotyledons</taxon>
        <taxon>Gunneridae</taxon>
        <taxon>Pentapetalae</taxon>
        <taxon>rosids</taxon>
        <taxon>fabids</taxon>
        <taxon>Malpighiales</taxon>
        <taxon>Linaceae</taxon>
        <taxon>Linum</taxon>
    </lineage>
</organism>
<dbReference type="AlphaFoldDB" id="A0AAV2FWD1"/>
<gene>
    <name evidence="2" type="ORF">LTRI10_LOCUS42002</name>
</gene>